<proteinExistence type="predicted"/>
<evidence type="ECO:0000313" key="4">
    <source>
        <dbReference type="EMBL" id="GAA1390260.1"/>
    </source>
</evidence>
<name>A0ABP4IIK0_9PSEU</name>
<dbReference type="PROSITE" id="PS51898">
    <property type="entry name" value="TYR_RECOMBINASE"/>
    <property type="match status" value="1"/>
</dbReference>
<dbReference type="SUPFAM" id="SSF56349">
    <property type="entry name" value="DNA breaking-rejoining enzymes"/>
    <property type="match status" value="2"/>
</dbReference>
<feature type="domain" description="Tyr recombinase" evidence="3">
    <location>
        <begin position="113"/>
        <end position="310"/>
    </location>
</feature>
<keyword evidence="1" id="KW-0238">DNA-binding</keyword>
<dbReference type="EMBL" id="BAAAJK010000011">
    <property type="protein sequence ID" value="GAA1390260.1"/>
    <property type="molecule type" value="Genomic_DNA"/>
</dbReference>
<organism evidence="4 5">
    <name type="scientific">Pseudonocardia kongjuensis</name>
    <dbReference type="NCBI Taxonomy" id="102227"/>
    <lineage>
        <taxon>Bacteria</taxon>
        <taxon>Bacillati</taxon>
        <taxon>Actinomycetota</taxon>
        <taxon>Actinomycetes</taxon>
        <taxon>Pseudonocardiales</taxon>
        <taxon>Pseudonocardiaceae</taxon>
        <taxon>Pseudonocardia</taxon>
    </lineage>
</organism>
<dbReference type="PANTHER" id="PTHR30349:SF91">
    <property type="entry name" value="INTA PROTEIN"/>
    <property type="match status" value="1"/>
</dbReference>
<dbReference type="InterPro" id="IPR013762">
    <property type="entry name" value="Integrase-like_cat_sf"/>
</dbReference>
<dbReference type="PANTHER" id="PTHR30349">
    <property type="entry name" value="PHAGE INTEGRASE-RELATED"/>
    <property type="match status" value="1"/>
</dbReference>
<dbReference type="InterPro" id="IPR050090">
    <property type="entry name" value="Tyrosine_recombinase_XerCD"/>
</dbReference>
<dbReference type="InterPro" id="IPR010998">
    <property type="entry name" value="Integrase_recombinase_N"/>
</dbReference>
<dbReference type="Proteomes" id="UP001501414">
    <property type="component" value="Unassembled WGS sequence"/>
</dbReference>
<dbReference type="InterPro" id="IPR002104">
    <property type="entry name" value="Integrase_catalytic"/>
</dbReference>
<comment type="caution">
    <text evidence="4">The sequence shown here is derived from an EMBL/GenBank/DDBJ whole genome shotgun (WGS) entry which is preliminary data.</text>
</comment>
<reference evidence="5" key="1">
    <citation type="journal article" date="2019" name="Int. J. Syst. Evol. Microbiol.">
        <title>The Global Catalogue of Microorganisms (GCM) 10K type strain sequencing project: providing services to taxonomists for standard genome sequencing and annotation.</title>
        <authorList>
            <consortium name="The Broad Institute Genomics Platform"/>
            <consortium name="The Broad Institute Genome Sequencing Center for Infectious Disease"/>
            <person name="Wu L."/>
            <person name="Ma J."/>
        </authorList>
    </citation>
    <scope>NUCLEOTIDE SEQUENCE [LARGE SCALE GENOMIC DNA]</scope>
    <source>
        <strain evidence="5">JCM 11896</strain>
    </source>
</reference>
<evidence type="ECO:0000313" key="5">
    <source>
        <dbReference type="Proteomes" id="UP001501414"/>
    </source>
</evidence>
<dbReference type="InterPro" id="IPR011010">
    <property type="entry name" value="DNA_brk_join_enz"/>
</dbReference>
<keyword evidence="5" id="KW-1185">Reference proteome</keyword>
<dbReference type="RefSeq" id="WP_344022850.1">
    <property type="nucleotide sequence ID" value="NZ_BAAAJK010000011.1"/>
</dbReference>
<dbReference type="Gene3D" id="1.10.443.10">
    <property type="entry name" value="Intergrase catalytic core"/>
    <property type="match status" value="1"/>
</dbReference>
<dbReference type="CDD" id="cd01189">
    <property type="entry name" value="INT_ICEBs1_C_like"/>
    <property type="match status" value="1"/>
</dbReference>
<evidence type="ECO:0000256" key="2">
    <source>
        <dbReference type="ARBA" id="ARBA00023172"/>
    </source>
</evidence>
<gene>
    <name evidence="4" type="ORF">GCM10009613_30560</name>
</gene>
<dbReference type="Gene3D" id="1.10.150.130">
    <property type="match status" value="1"/>
</dbReference>
<sequence length="348" mass="38635">MRLADLRVEHVQEIFDYIDEHNEKWARGRATRPVGPTSVQRIRATMRGALNDAMRQGLISTNPASLVKLRTAKRPKGLVWTEDRVRRWQGEVDELRRAGKSAKRARLLASTPSPVMVWRPDQLGQFLDTAAGDRLYALWHLYAHRGLRRGEACGLEWDDVDLDTGTIAIVRQRISVAGKIIEDTPKSDAGERTISLGRDTVEVLRAHRQAQRKDRLAAGGGWIRSGKVFCGPDGSPLDPNQVSDQFEALTMDADLPPIRLHDLRHGAASLLLAAGVSMKVVQKTLGHSNMALTANTYTSVYPEVASAAAEAAYALVPRSVRHATRRVIHTHRAHAQRVRRRDCALSLG</sequence>
<keyword evidence="2" id="KW-0233">DNA recombination</keyword>
<evidence type="ECO:0000256" key="1">
    <source>
        <dbReference type="ARBA" id="ARBA00023125"/>
    </source>
</evidence>
<dbReference type="Pfam" id="PF00589">
    <property type="entry name" value="Phage_integrase"/>
    <property type="match status" value="1"/>
</dbReference>
<protein>
    <recommendedName>
        <fullName evidence="3">Tyr recombinase domain-containing protein</fullName>
    </recommendedName>
</protein>
<accession>A0ABP4IIK0</accession>
<evidence type="ECO:0000259" key="3">
    <source>
        <dbReference type="PROSITE" id="PS51898"/>
    </source>
</evidence>